<dbReference type="InterPro" id="IPR051320">
    <property type="entry name" value="Viral_Replic_Matur_Polypro"/>
</dbReference>
<feature type="domain" description="Peptidase A2" evidence="1">
    <location>
        <begin position="1"/>
        <end position="12"/>
    </location>
</feature>
<dbReference type="GO" id="GO:0004190">
    <property type="term" value="F:aspartic-type endopeptidase activity"/>
    <property type="evidence" value="ECO:0007669"/>
    <property type="project" value="InterPro"/>
</dbReference>
<keyword evidence="3" id="KW-1185">Reference proteome</keyword>
<evidence type="ECO:0000313" key="2">
    <source>
        <dbReference type="EMBL" id="TEA35029.1"/>
    </source>
</evidence>
<evidence type="ECO:0000313" key="3">
    <source>
        <dbReference type="Proteomes" id="UP000295264"/>
    </source>
</evidence>
<reference evidence="2 3" key="1">
    <citation type="journal article" date="2018" name="Genomics">
        <title>Molecular footprints of inshore aquatic adaptation in Indo-Pacific humpback dolphin (Sousa chinensis).</title>
        <authorList>
            <person name="Ming Y."/>
            <person name="Jian J."/>
            <person name="Yu F."/>
            <person name="Yu X."/>
            <person name="Wang J."/>
            <person name="Liu W."/>
        </authorList>
    </citation>
    <scope>NUCLEOTIDE SEQUENCE [LARGE SCALE GENOMIC DNA]</scope>
    <source>
        <strain evidence="2">MY-2018</strain>
        <tissue evidence="2">Skin</tissue>
    </source>
</reference>
<feature type="non-terminal residue" evidence="2">
    <location>
        <position position="156"/>
    </location>
</feature>
<dbReference type="GO" id="GO:0006508">
    <property type="term" value="P:proteolysis"/>
    <property type="evidence" value="ECO:0007669"/>
    <property type="project" value="InterPro"/>
</dbReference>
<proteinExistence type="predicted"/>
<dbReference type="InterPro" id="IPR043502">
    <property type="entry name" value="DNA/RNA_pol_sf"/>
</dbReference>
<dbReference type="Gene3D" id="3.10.10.10">
    <property type="entry name" value="HIV Type 1 Reverse Transcriptase, subunit A, domain 1"/>
    <property type="match status" value="1"/>
</dbReference>
<dbReference type="InterPro" id="IPR001995">
    <property type="entry name" value="Peptidase_A2_cat"/>
</dbReference>
<organism evidence="2 3">
    <name type="scientific">Sousa chinensis</name>
    <name type="common">Indo-pacific humpbacked dolphin</name>
    <name type="synonym">Steno chinensis</name>
    <dbReference type="NCBI Taxonomy" id="103600"/>
    <lineage>
        <taxon>Eukaryota</taxon>
        <taxon>Metazoa</taxon>
        <taxon>Chordata</taxon>
        <taxon>Craniata</taxon>
        <taxon>Vertebrata</taxon>
        <taxon>Euteleostomi</taxon>
        <taxon>Mammalia</taxon>
        <taxon>Eutheria</taxon>
        <taxon>Laurasiatheria</taxon>
        <taxon>Artiodactyla</taxon>
        <taxon>Whippomorpha</taxon>
        <taxon>Cetacea</taxon>
        <taxon>Odontoceti</taxon>
        <taxon>Delphinidae</taxon>
        <taxon>Sousa</taxon>
    </lineage>
</organism>
<dbReference type="PROSITE" id="PS50175">
    <property type="entry name" value="ASP_PROT_RETROV"/>
    <property type="match status" value="1"/>
</dbReference>
<dbReference type="PANTHER" id="PTHR33064">
    <property type="entry name" value="POL PROTEIN"/>
    <property type="match status" value="1"/>
</dbReference>
<evidence type="ECO:0000259" key="1">
    <source>
        <dbReference type="PROSITE" id="PS50175"/>
    </source>
</evidence>
<dbReference type="Proteomes" id="UP000295264">
    <property type="component" value="Unassembled WGS sequence"/>
</dbReference>
<dbReference type="SUPFAM" id="SSF56672">
    <property type="entry name" value="DNA/RNA polymerases"/>
    <property type="match status" value="1"/>
</dbReference>
<accession>A0A484GHJ9</accession>
<name>A0A484GHJ9_SOUCH</name>
<gene>
    <name evidence="2" type="ORF">DBR06_SOUSAS41810002</name>
</gene>
<dbReference type="AlphaFoldDB" id="A0A484GHJ9"/>
<comment type="caution">
    <text evidence="2">The sequence shown here is derived from an EMBL/GenBank/DDBJ whole genome shotgun (WGS) entry which is preliminary data.</text>
</comment>
<feature type="non-terminal residue" evidence="2">
    <location>
        <position position="1"/>
    </location>
</feature>
<dbReference type="PANTHER" id="PTHR33064:SF36">
    <property type="entry name" value="CCHC-TYPE DOMAIN-CONTAINING PROTEIN"/>
    <property type="match status" value="1"/>
</dbReference>
<protein>
    <recommendedName>
        <fullName evidence="1">Peptidase A2 domain-containing protein</fullName>
    </recommendedName>
</protein>
<dbReference type="EMBL" id="QWLN02008089">
    <property type="protein sequence ID" value="TEA35029.1"/>
    <property type="molecule type" value="Genomic_DNA"/>
</dbReference>
<sequence length="156" mass="17211">PECPIPLLGRDLLGSLGAILQLGGPKQPLILILTETNQLEEQGPIPSHILHTVNPAVWDKGIPGKAINVQPVKISLKPEVAYSNKRQYPIKLEAKKGLQPLIHKFLRRGLLVLCQSPYSTPILPVVKPNREYRIVQDLRGVNDAVVPIHPLVANPY</sequence>